<feature type="chain" id="PRO_5043545549" evidence="2">
    <location>
        <begin position="29"/>
        <end position="124"/>
    </location>
</feature>
<protein>
    <submittedName>
        <fullName evidence="3">Uncharacterized protein</fullName>
    </submittedName>
</protein>
<feature type="compositionally biased region" description="Basic and acidic residues" evidence="1">
    <location>
        <begin position="76"/>
        <end position="104"/>
    </location>
</feature>
<sequence>MVSMLRSKVVKILGVFLWSLIAVHCIAAVELKDHIPGEAVAAARHTASDHVREILGRAFGSDDHSSHSHSHSSSSSDEHSDNNGRRSDRHRESCRYVSRSGKDCKCRCYDSSERQRASGLFGGH</sequence>
<dbReference type="AlphaFoldDB" id="A0A182IQR5"/>
<evidence type="ECO:0000313" key="3">
    <source>
        <dbReference type="EnsemblMetazoa" id="AATE003691-PA.1"/>
    </source>
</evidence>
<accession>A0A182IQR5</accession>
<name>A0A182IQR5_ANOAO</name>
<evidence type="ECO:0000256" key="1">
    <source>
        <dbReference type="SAM" id="MobiDB-lite"/>
    </source>
</evidence>
<reference evidence="3" key="1">
    <citation type="submission" date="2022-08" db="UniProtKB">
        <authorList>
            <consortium name="EnsemblMetazoa"/>
        </authorList>
    </citation>
    <scope>IDENTIFICATION</scope>
    <source>
        <strain evidence="3">EBRO</strain>
    </source>
</reference>
<organism evidence="3">
    <name type="scientific">Anopheles atroparvus</name>
    <name type="common">European mosquito</name>
    <dbReference type="NCBI Taxonomy" id="41427"/>
    <lineage>
        <taxon>Eukaryota</taxon>
        <taxon>Metazoa</taxon>
        <taxon>Ecdysozoa</taxon>
        <taxon>Arthropoda</taxon>
        <taxon>Hexapoda</taxon>
        <taxon>Insecta</taxon>
        <taxon>Pterygota</taxon>
        <taxon>Neoptera</taxon>
        <taxon>Endopterygota</taxon>
        <taxon>Diptera</taxon>
        <taxon>Nematocera</taxon>
        <taxon>Culicoidea</taxon>
        <taxon>Culicidae</taxon>
        <taxon>Anophelinae</taxon>
        <taxon>Anopheles</taxon>
    </lineage>
</organism>
<dbReference type="EnsemblMetazoa" id="AATE003691-RA">
    <property type="protein sequence ID" value="AATE003691-PA.1"/>
    <property type="gene ID" value="AATE003691"/>
</dbReference>
<dbReference type="VEuPathDB" id="VectorBase:AATE003691"/>
<feature type="signal peptide" evidence="2">
    <location>
        <begin position="1"/>
        <end position="28"/>
    </location>
</feature>
<proteinExistence type="predicted"/>
<evidence type="ECO:0000256" key="2">
    <source>
        <dbReference type="SAM" id="SignalP"/>
    </source>
</evidence>
<keyword evidence="2" id="KW-0732">Signal</keyword>
<feature type="region of interest" description="Disordered" evidence="1">
    <location>
        <begin position="58"/>
        <end position="104"/>
    </location>
</feature>